<evidence type="ECO:0000313" key="3">
    <source>
        <dbReference type="EMBL" id="GBN70088.1"/>
    </source>
</evidence>
<evidence type="ECO:0000256" key="2">
    <source>
        <dbReference type="SAM" id="Phobius"/>
    </source>
</evidence>
<keyword evidence="2" id="KW-1133">Transmembrane helix</keyword>
<gene>
    <name evidence="3" type="ORF">AVEN_77300_1</name>
</gene>
<keyword evidence="2" id="KW-0472">Membrane</keyword>
<dbReference type="EMBL" id="BGPR01015650">
    <property type="protein sequence ID" value="GBN70088.1"/>
    <property type="molecule type" value="Genomic_DNA"/>
</dbReference>
<sequence>MGRRVTSDSLVQSEPSKVTMVLYLSTECLYASGNALVFLLAAYHSLQSKIVHEGASVTFGIPRGFQTNSTLLRSKPDPLHPRSPGTQWGGGSSDSE</sequence>
<reference evidence="3 4" key="1">
    <citation type="journal article" date="2019" name="Sci. Rep.">
        <title>Orb-weaving spider Araneus ventricosus genome elucidates the spidroin gene catalogue.</title>
        <authorList>
            <person name="Kono N."/>
            <person name="Nakamura H."/>
            <person name="Ohtoshi R."/>
            <person name="Moran D.A.P."/>
            <person name="Shinohara A."/>
            <person name="Yoshida Y."/>
            <person name="Fujiwara M."/>
            <person name="Mori M."/>
            <person name="Tomita M."/>
            <person name="Arakawa K."/>
        </authorList>
    </citation>
    <scope>NUCLEOTIDE SEQUENCE [LARGE SCALE GENOMIC DNA]</scope>
</reference>
<keyword evidence="2" id="KW-0812">Transmembrane</keyword>
<comment type="caution">
    <text evidence="3">The sequence shown here is derived from an EMBL/GenBank/DDBJ whole genome shotgun (WGS) entry which is preliminary data.</text>
</comment>
<dbReference type="AlphaFoldDB" id="A0A4Y2R3B9"/>
<evidence type="ECO:0000256" key="1">
    <source>
        <dbReference type="SAM" id="MobiDB-lite"/>
    </source>
</evidence>
<name>A0A4Y2R3B9_ARAVE</name>
<feature type="compositionally biased region" description="Gly residues" evidence="1">
    <location>
        <begin position="87"/>
        <end position="96"/>
    </location>
</feature>
<protein>
    <submittedName>
        <fullName evidence="3">Uncharacterized protein</fullName>
    </submittedName>
</protein>
<organism evidence="3 4">
    <name type="scientific">Araneus ventricosus</name>
    <name type="common">Orbweaver spider</name>
    <name type="synonym">Epeira ventricosa</name>
    <dbReference type="NCBI Taxonomy" id="182803"/>
    <lineage>
        <taxon>Eukaryota</taxon>
        <taxon>Metazoa</taxon>
        <taxon>Ecdysozoa</taxon>
        <taxon>Arthropoda</taxon>
        <taxon>Chelicerata</taxon>
        <taxon>Arachnida</taxon>
        <taxon>Araneae</taxon>
        <taxon>Araneomorphae</taxon>
        <taxon>Entelegynae</taxon>
        <taxon>Araneoidea</taxon>
        <taxon>Araneidae</taxon>
        <taxon>Araneus</taxon>
    </lineage>
</organism>
<proteinExistence type="predicted"/>
<dbReference type="Proteomes" id="UP000499080">
    <property type="component" value="Unassembled WGS sequence"/>
</dbReference>
<accession>A0A4Y2R3B9</accession>
<feature type="transmembrane region" description="Helical" evidence="2">
    <location>
        <begin position="20"/>
        <end position="43"/>
    </location>
</feature>
<evidence type="ECO:0000313" key="4">
    <source>
        <dbReference type="Proteomes" id="UP000499080"/>
    </source>
</evidence>
<feature type="region of interest" description="Disordered" evidence="1">
    <location>
        <begin position="70"/>
        <end position="96"/>
    </location>
</feature>
<keyword evidence="4" id="KW-1185">Reference proteome</keyword>